<feature type="compositionally biased region" description="Low complexity" evidence="1">
    <location>
        <begin position="199"/>
        <end position="209"/>
    </location>
</feature>
<accession>A0A9Q1QGW8</accession>
<protein>
    <submittedName>
        <fullName evidence="2">Uncharacterized protein</fullName>
    </submittedName>
</protein>
<evidence type="ECO:0000313" key="2">
    <source>
        <dbReference type="EMBL" id="KAJ8441091.1"/>
    </source>
</evidence>
<dbReference type="AlphaFoldDB" id="A0A9Q1QGW8"/>
<feature type="compositionally biased region" description="Low complexity" evidence="1">
    <location>
        <begin position="174"/>
        <end position="190"/>
    </location>
</feature>
<organism evidence="2 3">
    <name type="scientific">Carnegiea gigantea</name>
    <dbReference type="NCBI Taxonomy" id="171969"/>
    <lineage>
        <taxon>Eukaryota</taxon>
        <taxon>Viridiplantae</taxon>
        <taxon>Streptophyta</taxon>
        <taxon>Embryophyta</taxon>
        <taxon>Tracheophyta</taxon>
        <taxon>Spermatophyta</taxon>
        <taxon>Magnoliopsida</taxon>
        <taxon>eudicotyledons</taxon>
        <taxon>Gunneridae</taxon>
        <taxon>Pentapetalae</taxon>
        <taxon>Caryophyllales</taxon>
        <taxon>Cactineae</taxon>
        <taxon>Cactaceae</taxon>
        <taxon>Cactoideae</taxon>
        <taxon>Echinocereeae</taxon>
        <taxon>Carnegiea</taxon>
    </lineage>
</organism>
<sequence>MPLGGPTGRKVSSFPTFCDTTHAAEYVRGNLRWSLRESSSLHPNLLPLHFVALCPEFDHTLKLRWDIVEAWLLSIEERLRDTQVPCLVKMVYNPQPHLKVTSRLRDVPLPSSDKDGDIPEGLADPQVEGAIRTKNGKNQVNSRIRSPDELLAEGTQGNPCSARSSLKPGAQVASTITSSTLGGTSSSTSDRSLRHSSSERASTSSSLHEGPSTSGKSVLKRKGRSLVGLVPEIVVEGPEFPRAPARSDPQDGPGSHFPNPKVVPTLKRTALEKQYLVPAGYTFVIPEVDATVNESPAKCIAFYRAALNHGLRFPLQPVIEEILNKYEMAPAQVMPTSWHNICSFIMICDLRGLTCTACAFSLTHTVQKVPKETGHLGWYCFNNRPSFLMAIEKKSKVKY</sequence>
<name>A0A9Q1QGW8_9CARY</name>
<feature type="region of interest" description="Disordered" evidence="1">
    <location>
        <begin position="102"/>
        <end position="221"/>
    </location>
</feature>
<dbReference type="Proteomes" id="UP001153076">
    <property type="component" value="Unassembled WGS sequence"/>
</dbReference>
<proteinExistence type="predicted"/>
<feature type="compositionally biased region" description="Polar residues" evidence="1">
    <location>
        <begin position="155"/>
        <end position="164"/>
    </location>
</feature>
<feature type="region of interest" description="Disordered" evidence="1">
    <location>
        <begin position="238"/>
        <end position="262"/>
    </location>
</feature>
<evidence type="ECO:0000256" key="1">
    <source>
        <dbReference type="SAM" id="MobiDB-lite"/>
    </source>
</evidence>
<gene>
    <name evidence="2" type="ORF">Cgig2_000352</name>
</gene>
<dbReference type="OrthoDB" id="671678at2759"/>
<evidence type="ECO:0000313" key="3">
    <source>
        <dbReference type="Proteomes" id="UP001153076"/>
    </source>
</evidence>
<keyword evidence="3" id="KW-1185">Reference proteome</keyword>
<dbReference type="EMBL" id="JAKOGI010000176">
    <property type="protein sequence ID" value="KAJ8441091.1"/>
    <property type="molecule type" value="Genomic_DNA"/>
</dbReference>
<reference evidence="2" key="1">
    <citation type="submission" date="2022-04" db="EMBL/GenBank/DDBJ databases">
        <title>Carnegiea gigantea Genome sequencing and assembly v2.</title>
        <authorList>
            <person name="Copetti D."/>
            <person name="Sanderson M.J."/>
            <person name="Burquez A."/>
            <person name="Wojciechowski M.F."/>
        </authorList>
    </citation>
    <scope>NUCLEOTIDE SEQUENCE</scope>
    <source>
        <strain evidence="2">SGP5-SGP5p</strain>
        <tissue evidence="2">Aerial part</tissue>
    </source>
</reference>
<comment type="caution">
    <text evidence="2">The sequence shown here is derived from an EMBL/GenBank/DDBJ whole genome shotgun (WGS) entry which is preliminary data.</text>
</comment>